<name>A0AAD7WBW0_9TELE</name>
<keyword evidence="2" id="KW-1185">Reference proteome</keyword>
<dbReference type="AlphaFoldDB" id="A0AAD7WBW0"/>
<evidence type="ECO:0000313" key="1">
    <source>
        <dbReference type="EMBL" id="KAJ8391003.1"/>
    </source>
</evidence>
<protein>
    <submittedName>
        <fullName evidence="1">Uncharacterized protein</fullName>
    </submittedName>
</protein>
<comment type="caution">
    <text evidence="1">The sequence shown here is derived from an EMBL/GenBank/DDBJ whole genome shotgun (WGS) entry which is preliminary data.</text>
</comment>
<reference evidence="1" key="1">
    <citation type="journal article" date="2023" name="Science">
        <title>Genome structures resolve the early diversification of teleost fishes.</title>
        <authorList>
            <person name="Parey E."/>
            <person name="Louis A."/>
            <person name="Montfort J."/>
            <person name="Bouchez O."/>
            <person name="Roques C."/>
            <person name="Iampietro C."/>
            <person name="Lluch J."/>
            <person name="Castinel A."/>
            <person name="Donnadieu C."/>
            <person name="Desvignes T."/>
            <person name="Floi Bucao C."/>
            <person name="Jouanno E."/>
            <person name="Wen M."/>
            <person name="Mejri S."/>
            <person name="Dirks R."/>
            <person name="Jansen H."/>
            <person name="Henkel C."/>
            <person name="Chen W.J."/>
            <person name="Zahm M."/>
            <person name="Cabau C."/>
            <person name="Klopp C."/>
            <person name="Thompson A.W."/>
            <person name="Robinson-Rechavi M."/>
            <person name="Braasch I."/>
            <person name="Lecointre G."/>
            <person name="Bobe J."/>
            <person name="Postlethwait J.H."/>
            <person name="Berthelot C."/>
            <person name="Roest Crollius H."/>
            <person name="Guiguen Y."/>
        </authorList>
    </citation>
    <scope>NUCLEOTIDE SEQUENCE</scope>
    <source>
        <strain evidence="1">NC1722</strain>
    </source>
</reference>
<evidence type="ECO:0000313" key="2">
    <source>
        <dbReference type="Proteomes" id="UP001221898"/>
    </source>
</evidence>
<gene>
    <name evidence="1" type="ORF">AAFF_G00097810</name>
</gene>
<proteinExistence type="predicted"/>
<dbReference type="EMBL" id="JAINUG010000163">
    <property type="protein sequence ID" value="KAJ8391003.1"/>
    <property type="molecule type" value="Genomic_DNA"/>
</dbReference>
<organism evidence="1 2">
    <name type="scientific">Aldrovandia affinis</name>
    <dbReference type="NCBI Taxonomy" id="143900"/>
    <lineage>
        <taxon>Eukaryota</taxon>
        <taxon>Metazoa</taxon>
        <taxon>Chordata</taxon>
        <taxon>Craniata</taxon>
        <taxon>Vertebrata</taxon>
        <taxon>Euteleostomi</taxon>
        <taxon>Actinopterygii</taxon>
        <taxon>Neopterygii</taxon>
        <taxon>Teleostei</taxon>
        <taxon>Notacanthiformes</taxon>
        <taxon>Halosauridae</taxon>
        <taxon>Aldrovandia</taxon>
    </lineage>
</organism>
<dbReference type="Proteomes" id="UP001221898">
    <property type="component" value="Unassembled WGS sequence"/>
</dbReference>
<sequence length="96" mass="10629">MSTRRTVLSDTVDTGYADNVGLSQAIPLTNIESDTTMGMETEQLDKRASPNNMLLNRKKSVEVRICFSKNLPQPASLILGGQDVPVVSSTKYLWFH</sequence>
<accession>A0AAD7WBW0</accession>